<dbReference type="EMBL" id="QNGE01005433">
    <property type="protein sequence ID" value="KAA3672053.1"/>
    <property type="molecule type" value="Genomic_DNA"/>
</dbReference>
<feature type="compositionally biased region" description="Polar residues" evidence="1">
    <location>
        <begin position="95"/>
        <end position="105"/>
    </location>
</feature>
<evidence type="ECO:0000313" key="3">
    <source>
        <dbReference type="Proteomes" id="UP000324629"/>
    </source>
</evidence>
<gene>
    <name evidence="2" type="ORF">DEA37_0006796</name>
</gene>
<organism evidence="2 3">
    <name type="scientific">Paragonimus westermani</name>
    <dbReference type="NCBI Taxonomy" id="34504"/>
    <lineage>
        <taxon>Eukaryota</taxon>
        <taxon>Metazoa</taxon>
        <taxon>Spiralia</taxon>
        <taxon>Lophotrochozoa</taxon>
        <taxon>Platyhelminthes</taxon>
        <taxon>Trematoda</taxon>
        <taxon>Digenea</taxon>
        <taxon>Plagiorchiida</taxon>
        <taxon>Troglotremata</taxon>
        <taxon>Troglotrematidae</taxon>
        <taxon>Paragonimus</taxon>
    </lineage>
</organism>
<evidence type="ECO:0000256" key="1">
    <source>
        <dbReference type="SAM" id="MobiDB-lite"/>
    </source>
</evidence>
<feature type="compositionally biased region" description="Polar residues" evidence="1">
    <location>
        <begin position="113"/>
        <end position="134"/>
    </location>
</feature>
<evidence type="ECO:0000313" key="2">
    <source>
        <dbReference type="EMBL" id="KAA3672053.1"/>
    </source>
</evidence>
<proteinExistence type="predicted"/>
<protein>
    <submittedName>
        <fullName evidence="2">Uncharacterized protein</fullName>
    </submittedName>
</protein>
<feature type="compositionally biased region" description="Pro residues" evidence="1">
    <location>
        <begin position="31"/>
        <end position="41"/>
    </location>
</feature>
<reference evidence="2 3" key="1">
    <citation type="journal article" date="2019" name="Gigascience">
        <title>Whole-genome sequence of the oriental lung fluke Paragonimus westermani.</title>
        <authorList>
            <person name="Oey H."/>
            <person name="Zakrzewski M."/>
            <person name="Narain K."/>
            <person name="Devi K.R."/>
            <person name="Agatsuma T."/>
            <person name="Nawaratna S."/>
            <person name="Gobert G.N."/>
            <person name="Jones M.K."/>
            <person name="Ragan M.A."/>
            <person name="McManus D.P."/>
            <person name="Krause L."/>
        </authorList>
    </citation>
    <scope>NUCLEOTIDE SEQUENCE [LARGE SCALE GENOMIC DNA]</scope>
    <source>
        <strain evidence="2 3">IND2009</strain>
    </source>
</reference>
<keyword evidence="3" id="KW-1185">Reference proteome</keyword>
<dbReference type="AlphaFoldDB" id="A0A5J4N987"/>
<feature type="region of interest" description="Disordered" evidence="1">
    <location>
        <begin position="75"/>
        <end position="225"/>
    </location>
</feature>
<feature type="region of interest" description="Disordered" evidence="1">
    <location>
        <begin position="1"/>
        <end position="46"/>
    </location>
</feature>
<name>A0A5J4N987_9TREM</name>
<comment type="caution">
    <text evidence="2">The sequence shown here is derived from an EMBL/GenBank/DDBJ whole genome shotgun (WGS) entry which is preliminary data.</text>
</comment>
<accession>A0A5J4N987</accession>
<sequence>MAQPPVGFGWFNQPGQQNFPPMGQTPYAPIGQPPPPAPQPYGFPYNPAMGQPGMSWQQPIPQPGYGTYFDPYVCSPQAPQPAQAPPSAGGLGFDSFTSPPMSTPSAPCAPVPSINNIVSGDHGQPTQLSTTAHTVVTPVEAGKREILITVPSGDKRDRKSPSPNRNPDASVKVVSVTPASPGNASDDRRQSSRYQEGLKNMADLMTDVDLSDDMLNTVKSRFDLK</sequence>
<dbReference type="Proteomes" id="UP000324629">
    <property type="component" value="Unassembled WGS sequence"/>
</dbReference>